<dbReference type="OrthoDB" id="5735475at2"/>
<organism evidence="2 3">
    <name type="scientific">Croceicoccus mobilis</name>
    <dbReference type="NCBI Taxonomy" id="1703339"/>
    <lineage>
        <taxon>Bacteria</taxon>
        <taxon>Pseudomonadati</taxon>
        <taxon>Pseudomonadota</taxon>
        <taxon>Alphaproteobacteria</taxon>
        <taxon>Sphingomonadales</taxon>
        <taxon>Erythrobacteraceae</taxon>
        <taxon>Croceicoccus</taxon>
    </lineage>
</organism>
<dbReference type="Gene3D" id="3.30.530.20">
    <property type="match status" value="1"/>
</dbReference>
<gene>
    <name evidence="2" type="ORF">GCM10010990_12660</name>
</gene>
<reference evidence="2" key="2">
    <citation type="submission" date="2020-09" db="EMBL/GenBank/DDBJ databases">
        <authorList>
            <person name="Sun Q."/>
            <person name="Zhou Y."/>
        </authorList>
    </citation>
    <scope>NUCLEOTIDE SEQUENCE</scope>
    <source>
        <strain evidence="2">CGMCC 1.15360</strain>
    </source>
</reference>
<evidence type="ECO:0000256" key="1">
    <source>
        <dbReference type="SAM" id="MobiDB-lite"/>
    </source>
</evidence>
<feature type="compositionally biased region" description="Acidic residues" evidence="1">
    <location>
        <begin position="250"/>
        <end position="265"/>
    </location>
</feature>
<reference evidence="2" key="1">
    <citation type="journal article" date="2014" name="Int. J. Syst. Evol. Microbiol.">
        <title>Complete genome sequence of Corynebacterium casei LMG S-19264T (=DSM 44701T), isolated from a smear-ripened cheese.</title>
        <authorList>
            <consortium name="US DOE Joint Genome Institute (JGI-PGF)"/>
            <person name="Walter F."/>
            <person name="Albersmeier A."/>
            <person name="Kalinowski J."/>
            <person name="Ruckert C."/>
        </authorList>
    </citation>
    <scope>NUCLEOTIDE SEQUENCE</scope>
    <source>
        <strain evidence="2">CGMCC 1.15360</strain>
    </source>
</reference>
<comment type="caution">
    <text evidence="2">The sequence shown here is derived from an EMBL/GenBank/DDBJ whole genome shotgun (WGS) entry which is preliminary data.</text>
</comment>
<dbReference type="EMBL" id="BMIP01000002">
    <property type="protein sequence ID" value="GGD64633.1"/>
    <property type="molecule type" value="Genomic_DNA"/>
</dbReference>
<dbReference type="SUPFAM" id="SSF55961">
    <property type="entry name" value="Bet v1-like"/>
    <property type="match status" value="1"/>
</dbReference>
<dbReference type="RefSeq" id="WP_066775221.1">
    <property type="nucleotide sequence ID" value="NZ_BMIP01000002.1"/>
</dbReference>
<feature type="region of interest" description="Disordered" evidence="1">
    <location>
        <begin position="195"/>
        <end position="275"/>
    </location>
</feature>
<proteinExistence type="predicted"/>
<keyword evidence="3" id="KW-1185">Reference proteome</keyword>
<accession>A0A917DTB0</accession>
<evidence type="ECO:0000313" key="3">
    <source>
        <dbReference type="Proteomes" id="UP000612349"/>
    </source>
</evidence>
<dbReference type="AlphaFoldDB" id="A0A917DTB0"/>
<sequence>MSYFDGLRGHALLAVVAFAAITRPQPSHAEVALLTDDMFVVRHTGIVGADVRVSWDALLSPADWWSGAHSFSGDAANFVLDPRAGGCFCEVLPVDGERAEPGSVKHLEVVFVDPGKAMRLVGALGPLQSEPVRGVLTVTLKPVENGTRILFEYAVGGPSRFDQNTIAPAVDRVIADQMSRLVDRLGEAGADIDARAIPSFEPEPSVPASADTGGSAVAPSGEQSETRAFGAETRAIPAIIEERETPIDGAGDDTQADAATPDDEAGGIGSDFLSR</sequence>
<evidence type="ECO:0000313" key="2">
    <source>
        <dbReference type="EMBL" id="GGD64633.1"/>
    </source>
</evidence>
<name>A0A917DTB0_9SPHN</name>
<protein>
    <submittedName>
        <fullName evidence="2">Uncharacterized protein</fullName>
    </submittedName>
</protein>
<dbReference type="Proteomes" id="UP000612349">
    <property type="component" value="Unassembled WGS sequence"/>
</dbReference>
<dbReference type="InterPro" id="IPR023393">
    <property type="entry name" value="START-like_dom_sf"/>
</dbReference>